<dbReference type="GO" id="GO:0035925">
    <property type="term" value="F:mRNA 3'-UTR AU-rich region binding"/>
    <property type="evidence" value="ECO:0007669"/>
    <property type="project" value="UniProtKB-UniRule"/>
</dbReference>
<sequence length="475" mass="51331">MTRVRVRGIYSTALTRRLLDAGFDVVDASPPIRERFDADFHTEPYDVDVWMTPDRQGVGVSGRPDAADDVLDVVGDTGIDTFVWPDRAARGAVFNAVVERTVRGGAVVALAGDHEGYLPFDAADEHVEEGDHLRVQVREPNPWWADDRPVVGTDLRAIGGLTSLERGVDALVAGTPDGSRNHELARTTELLTPDVPDRWGVQWHYAADGASMDALGDALDDAVSLANRLEEAISNAPAPSDTAPYRVAAPERTVWAWFGRDSRFALDDARGAVTSTMDGHHRIKAGSEAASGAVDFAEALGASTDGFPFGAVTDQFGPTEGDLVAIEHGKPDGRLITLGRGEVTDRDRDAGRVTVRREMSPGGAYDELGVEREEGDVATTRFTEGNWWYPTVYKGTDGHVKGTYLNVSTPVEVFPDAVRYVDLHVDVVKHADGTVEVVDEDELRECVDAGLVSEELSEKALSVAERVRAAVSDDD</sequence>
<comment type="similarity">
    <text evidence="6">Belongs to the FAU-1 family.</text>
</comment>
<dbReference type="InterPro" id="IPR050212">
    <property type="entry name" value="Ntdp-like"/>
</dbReference>
<dbReference type="GO" id="GO:0006364">
    <property type="term" value="P:rRNA processing"/>
    <property type="evidence" value="ECO:0007669"/>
    <property type="project" value="UniProtKB-UniRule"/>
</dbReference>
<dbReference type="PIRSF" id="PIRSF018644">
    <property type="entry name" value="RNA-binding_FAU-1"/>
    <property type="match status" value="1"/>
</dbReference>
<keyword evidence="5 6" id="KW-0694">RNA-binding</keyword>
<dbReference type="AlphaFoldDB" id="A0A0U5GX73"/>
<keyword evidence="3 6" id="KW-0255">Endonuclease</keyword>
<dbReference type="STRING" id="1407499.HHUB_1146"/>
<accession>A0A0U5GX73</accession>
<evidence type="ECO:0000259" key="7">
    <source>
        <dbReference type="PROSITE" id="PS50126"/>
    </source>
</evidence>
<comment type="function">
    <text evidence="6">Probable RNase involved in rRNA stability through maturation and/or degradation of precursor rRNAs. Binds to RNA in loop regions with AU-rich sequences.</text>
</comment>
<evidence type="ECO:0000256" key="1">
    <source>
        <dbReference type="ARBA" id="ARBA00022552"/>
    </source>
</evidence>
<organism evidence="8 9">
    <name type="scientific">Halobacterium hubeiense</name>
    <dbReference type="NCBI Taxonomy" id="1407499"/>
    <lineage>
        <taxon>Archaea</taxon>
        <taxon>Methanobacteriati</taxon>
        <taxon>Methanobacteriota</taxon>
        <taxon>Stenosarchaea group</taxon>
        <taxon>Halobacteria</taxon>
        <taxon>Halobacteriales</taxon>
        <taxon>Halobacteriaceae</taxon>
        <taxon>Halobacterium</taxon>
    </lineage>
</organism>
<dbReference type="EC" id="3.1.26.-" evidence="6"/>
<dbReference type="PANTHER" id="PTHR39159">
    <property type="match status" value="1"/>
</dbReference>
<protein>
    <recommendedName>
        <fullName evidence="6">Probable ribonuclease FAU-1</fullName>
        <ecNumber evidence="6">3.1.26.-</ecNumber>
    </recommendedName>
    <alternativeName>
        <fullName evidence="6">RNA-binding protein FAU-1</fullName>
    </alternativeName>
</protein>
<dbReference type="InterPro" id="IPR016730">
    <property type="entry name" value="RNA-bd_FAU-1"/>
</dbReference>
<feature type="domain" description="S1 motif" evidence="7">
    <location>
        <begin position="91"/>
        <end position="156"/>
    </location>
</feature>
<dbReference type="InterPro" id="IPR007295">
    <property type="entry name" value="DUF402"/>
</dbReference>
<name>A0A0U5GX73_9EURY</name>
<evidence type="ECO:0000256" key="2">
    <source>
        <dbReference type="ARBA" id="ARBA00022722"/>
    </source>
</evidence>
<dbReference type="HAMAP" id="MF_01910">
    <property type="entry name" value="RNA_binding_AU_1"/>
    <property type="match status" value="1"/>
</dbReference>
<evidence type="ECO:0000256" key="5">
    <source>
        <dbReference type="ARBA" id="ARBA00022884"/>
    </source>
</evidence>
<proteinExistence type="inferred from homology"/>
<dbReference type="EMBL" id="LN831302">
    <property type="protein sequence ID" value="CQH45535.1"/>
    <property type="molecule type" value="Genomic_DNA"/>
</dbReference>
<dbReference type="Pfam" id="PF04167">
    <property type="entry name" value="DUF402"/>
    <property type="match status" value="1"/>
</dbReference>
<keyword evidence="4 6" id="KW-0378">Hydrolase</keyword>
<gene>
    <name evidence="8" type="primary">aubA</name>
    <name evidence="6" type="synonym">fau-1</name>
    <name evidence="8" type="ORF">HHUB_1146</name>
</gene>
<dbReference type="PROSITE" id="PS50126">
    <property type="entry name" value="S1"/>
    <property type="match status" value="1"/>
</dbReference>
<evidence type="ECO:0000256" key="6">
    <source>
        <dbReference type="HAMAP-Rule" id="MF_01910"/>
    </source>
</evidence>
<dbReference type="GO" id="GO:0016891">
    <property type="term" value="F:RNA endonuclease activity producing 5'-phosphomonoesters, hydrolytic mechanism"/>
    <property type="evidence" value="ECO:0007669"/>
    <property type="project" value="UniProtKB-UniRule"/>
</dbReference>
<dbReference type="Gene3D" id="2.40.380.10">
    <property type="entry name" value="FomD-like"/>
    <property type="match status" value="1"/>
</dbReference>
<dbReference type="KEGG" id="hhb:Hhub_1146"/>
<evidence type="ECO:0000313" key="8">
    <source>
        <dbReference type="EMBL" id="CQH45535.1"/>
    </source>
</evidence>
<dbReference type="Proteomes" id="UP000066737">
    <property type="component" value="Chromosome I"/>
</dbReference>
<evidence type="ECO:0000313" key="9">
    <source>
        <dbReference type="Proteomes" id="UP000066737"/>
    </source>
</evidence>
<evidence type="ECO:0000256" key="4">
    <source>
        <dbReference type="ARBA" id="ARBA00022801"/>
    </source>
</evidence>
<reference evidence="9" key="1">
    <citation type="journal article" date="2016" name="Environ. Microbiol.">
        <title>The complete genome of a viable archaeum isolated from 123-million-year-old rock salt.</title>
        <authorList>
            <person name="Jaakkola S.T."/>
            <person name="Pfeiffer F."/>
            <person name="Ravantti J.J."/>
            <person name="Guo Q."/>
            <person name="Liu Y."/>
            <person name="Chen X."/>
            <person name="Ma H."/>
            <person name="Yang C."/>
            <person name="Oksanen H.M."/>
            <person name="Bamford D.H."/>
        </authorList>
    </citation>
    <scope>NUCLEOTIDE SEQUENCE</scope>
    <source>
        <strain evidence="9">JI20-1</strain>
    </source>
</reference>
<evidence type="ECO:0000256" key="3">
    <source>
        <dbReference type="ARBA" id="ARBA00022759"/>
    </source>
</evidence>
<dbReference type="InterPro" id="IPR003029">
    <property type="entry name" value="S1_domain"/>
</dbReference>
<keyword evidence="2 6" id="KW-0540">Nuclease</keyword>
<dbReference type="GeneID" id="26657856"/>
<keyword evidence="1 6" id="KW-0698">rRNA processing</keyword>
<dbReference type="InterPro" id="IPR035930">
    <property type="entry name" value="FomD-like_sf"/>
</dbReference>
<dbReference type="SUPFAM" id="SSF159234">
    <property type="entry name" value="FomD-like"/>
    <property type="match status" value="1"/>
</dbReference>
<dbReference type="OrthoDB" id="84798at2157"/>
<dbReference type="PANTHER" id="PTHR39159:SF1">
    <property type="entry name" value="UPF0374 PROTEIN YGAC"/>
    <property type="match status" value="1"/>
</dbReference>
<dbReference type="RefSeq" id="WP_059055288.1">
    <property type="nucleotide sequence ID" value="NZ_LN831302.1"/>
</dbReference>
<keyword evidence="9" id="KW-1185">Reference proteome</keyword>